<dbReference type="GO" id="GO:0005737">
    <property type="term" value="C:cytoplasm"/>
    <property type="evidence" value="ECO:0007669"/>
    <property type="project" value="UniProtKB-SubCell"/>
</dbReference>
<evidence type="ECO:0000256" key="5">
    <source>
        <dbReference type="RuleBase" id="RU363094"/>
    </source>
</evidence>
<dbReference type="CDD" id="cd04301">
    <property type="entry name" value="NAT_SF"/>
    <property type="match status" value="1"/>
</dbReference>
<dbReference type="PANTHER" id="PTHR43420">
    <property type="entry name" value="ACETYLTRANSFERASE"/>
    <property type="match status" value="1"/>
</dbReference>
<comment type="subcellular location">
    <subcellularLocation>
        <location evidence="5">Cytoplasm</location>
    </subcellularLocation>
</comment>
<dbReference type="EC" id="2.3.1.266" evidence="5"/>
<keyword evidence="2 5" id="KW-0963">Cytoplasm</keyword>
<dbReference type="STRING" id="562729.RNAN_3493"/>
<dbReference type="InterPro" id="IPR006464">
    <property type="entry name" value="AcTrfase_RimI/Ard1"/>
</dbReference>
<dbReference type="AlphaFoldDB" id="I1E2E0"/>
<evidence type="ECO:0000256" key="4">
    <source>
        <dbReference type="ARBA" id="ARBA00023315"/>
    </source>
</evidence>
<comment type="catalytic activity">
    <reaction evidence="5">
        <text>N-terminal L-alanyl-[ribosomal protein bS18] + acetyl-CoA = N-terminal N(alpha)-acetyl-L-alanyl-[ribosomal protein bS18] + CoA + H(+)</text>
        <dbReference type="Rhea" id="RHEA:43756"/>
        <dbReference type="Rhea" id="RHEA-COMP:10676"/>
        <dbReference type="Rhea" id="RHEA-COMP:10677"/>
        <dbReference type="ChEBI" id="CHEBI:15378"/>
        <dbReference type="ChEBI" id="CHEBI:57287"/>
        <dbReference type="ChEBI" id="CHEBI:57288"/>
        <dbReference type="ChEBI" id="CHEBI:64718"/>
        <dbReference type="ChEBI" id="CHEBI:83683"/>
        <dbReference type="EC" id="2.3.1.266"/>
    </reaction>
</comment>
<comment type="caution">
    <text evidence="7">The sequence shown here is derived from an EMBL/GenBank/DDBJ whole genome shotgun (WGS) entry which is preliminary data.</text>
</comment>
<evidence type="ECO:0000256" key="1">
    <source>
        <dbReference type="ARBA" id="ARBA00005395"/>
    </source>
</evidence>
<evidence type="ECO:0000259" key="6">
    <source>
        <dbReference type="PROSITE" id="PS51186"/>
    </source>
</evidence>
<reference evidence="7 8" key="1">
    <citation type="journal article" date="2012" name="J. Bacteriol.">
        <title>Genome Sequence of the Protease-Producing Bacterium Rheinheimera nanhaiensis E407-8T, Isolated from Deep-Sea Sediment of the South China Sea.</title>
        <authorList>
            <person name="Zhang X.-Y."/>
            <person name="Zhang Y.-J."/>
            <person name="Qin Q.-L."/>
            <person name="Xie B.-B."/>
            <person name="Chen X.-L."/>
            <person name="Zhou B.-C."/>
            <person name="Zhang Y.-Z."/>
        </authorList>
    </citation>
    <scope>NUCLEOTIDE SEQUENCE [LARGE SCALE GENOMIC DNA]</scope>
    <source>
        <strain evidence="7 8">E407-8</strain>
    </source>
</reference>
<sequence>MLQIERQANKYPWTEQAFTSSFADSYFSYKLLDDAGVMQGFYIAQLILEQLELFNICVATDAQGKGYGKALLQHFLTEGQSRGATEALLEVRSNNHAAIALYQKAGFSINGLRKGYYVSAEGKDDAILMHKWL</sequence>
<feature type="domain" description="N-acetyltransferase" evidence="6">
    <location>
        <begin position="1"/>
        <end position="133"/>
    </location>
</feature>
<accession>I1E2E0</accession>
<dbReference type="SUPFAM" id="SSF55729">
    <property type="entry name" value="Acyl-CoA N-acyltransferases (Nat)"/>
    <property type="match status" value="1"/>
</dbReference>
<organism evidence="7 8">
    <name type="scientific">Rheinheimera nanhaiensis E407-8</name>
    <dbReference type="NCBI Taxonomy" id="562729"/>
    <lineage>
        <taxon>Bacteria</taxon>
        <taxon>Pseudomonadati</taxon>
        <taxon>Pseudomonadota</taxon>
        <taxon>Gammaproteobacteria</taxon>
        <taxon>Chromatiales</taxon>
        <taxon>Chromatiaceae</taxon>
        <taxon>Rheinheimera</taxon>
    </lineage>
</organism>
<gene>
    <name evidence="7" type="primary">rimI</name>
    <name evidence="7" type="ORF">RNAN_3493</name>
</gene>
<dbReference type="Proteomes" id="UP000004374">
    <property type="component" value="Unassembled WGS sequence"/>
</dbReference>
<keyword evidence="8" id="KW-1185">Reference proteome</keyword>
<dbReference type="PANTHER" id="PTHR43420:SF51">
    <property type="entry name" value="PEPTIDYL-LYSINE N-ACETYLTRANSFERASE YIAC"/>
    <property type="match status" value="1"/>
</dbReference>
<evidence type="ECO:0000256" key="2">
    <source>
        <dbReference type="ARBA" id="ARBA00022490"/>
    </source>
</evidence>
<dbReference type="Gene3D" id="3.40.630.30">
    <property type="match status" value="1"/>
</dbReference>
<dbReference type="EMBL" id="BAFK01000029">
    <property type="protein sequence ID" value="GAB60468.1"/>
    <property type="molecule type" value="Genomic_DNA"/>
</dbReference>
<proteinExistence type="inferred from homology"/>
<dbReference type="Pfam" id="PF00583">
    <property type="entry name" value="Acetyltransf_1"/>
    <property type="match status" value="1"/>
</dbReference>
<keyword evidence="4 7" id="KW-0012">Acyltransferase</keyword>
<evidence type="ECO:0000313" key="7">
    <source>
        <dbReference type="EMBL" id="GAB60468.1"/>
    </source>
</evidence>
<dbReference type="PROSITE" id="PS51186">
    <property type="entry name" value="GNAT"/>
    <property type="match status" value="1"/>
</dbReference>
<comment type="similarity">
    <text evidence="1 5">Belongs to the acetyltransferase family. RimI subfamily.</text>
</comment>
<comment type="function">
    <text evidence="5">Acetylates the N-terminal alanine of ribosomal protein bS18.</text>
</comment>
<evidence type="ECO:0000313" key="8">
    <source>
        <dbReference type="Proteomes" id="UP000004374"/>
    </source>
</evidence>
<protein>
    <recommendedName>
        <fullName evidence="5">[Ribosomal protein bS18]-alanine N-acetyltransferase</fullName>
        <ecNumber evidence="5">2.3.1.266</ecNumber>
    </recommendedName>
</protein>
<evidence type="ECO:0000256" key="3">
    <source>
        <dbReference type="ARBA" id="ARBA00022679"/>
    </source>
</evidence>
<dbReference type="InterPro" id="IPR050680">
    <property type="entry name" value="YpeA/RimI_acetyltransf"/>
</dbReference>
<dbReference type="GO" id="GO:0008999">
    <property type="term" value="F:protein-N-terminal-alanine acetyltransferase activity"/>
    <property type="evidence" value="ECO:0007669"/>
    <property type="project" value="UniProtKB-EC"/>
</dbReference>
<dbReference type="InterPro" id="IPR000182">
    <property type="entry name" value="GNAT_dom"/>
</dbReference>
<name>I1E2E0_9GAMM</name>
<keyword evidence="3 7" id="KW-0808">Transferase</keyword>
<dbReference type="InterPro" id="IPR016181">
    <property type="entry name" value="Acyl_CoA_acyltransferase"/>
</dbReference>
<dbReference type="NCBIfam" id="TIGR01575">
    <property type="entry name" value="rimI"/>
    <property type="match status" value="1"/>
</dbReference>